<accession>A0AAV3XFW2</accession>
<protein>
    <submittedName>
        <fullName evidence="1">Uncharacterized protein</fullName>
    </submittedName>
</protein>
<sequence>MASARSSDRDRTKWATHLRWDIVANGEGERGKGGKGKRGKVCSSFPLFGFPFSPVRRLLSCAYLVAHYYYDVFAATIVQLDPRIKFSFSTDLKGNIASLAIQLDPEVKHIVFIRKAERELTEKSFLQQFVGIYEFASDSSTLTIALKNETLTATFQGERENVLVPERGTEFNLQGHSGFSIEFKSDENGQFTQAFFILPGAVLIAKKRA</sequence>
<dbReference type="AlphaFoldDB" id="A0AAV3XFW2"/>
<dbReference type="Proteomes" id="UP001050975">
    <property type="component" value="Unassembled WGS sequence"/>
</dbReference>
<gene>
    <name evidence="1" type="ORF">MiSe_43670</name>
</gene>
<dbReference type="EMBL" id="BLAY01000069">
    <property type="protein sequence ID" value="GET39596.1"/>
    <property type="molecule type" value="Genomic_DNA"/>
</dbReference>
<proteinExistence type="predicted"/>
<reference evidence="1" key="1">
    <citation type="submission" date="2019-10" db="EMBL/GenBank/DDBJ databases">
        <title>Draft genome sequece of Microseira wollei NIES-4236.</title>
        <authorList>
            <person name="Yamaguchi H."/>
            <person name="Suzuki S."/>
            <person name="Kawachi M."/>
        </authorList>
    </citation>
    <scope>NUCLEOTIDE SEQUENCE</scope>
    <source>
        <strain evidence="1">NIES-4236</strain>
    </source>
</reference>
<comment type="caution">
    <text evidence="1">The sequence shown here is derived from an EMBL/GenBank/DDBJ whole genome shotgun (WGS) entry which is preliminary data.</text>
</comment>
<keyword evidence="2" id="KW-1185">Reference proteome</keyword>
<name>A0AAV3XFW2_9CYAN</name>
<organism evidence="1 2">
    <name type="scientific">Microseira wollei NIES-4236</name>
    <dbReference type="NCBI Taxonomy" id="2530354"/>
    <lineage>
        <taxon>Bacteria</taxon>
        <taxon>Bacillati</taxon>
        <taxon>Cyanobacteriota</taxon>
        <taxon>Cyanophyceae</taxon>
        <taxon>Oscillatoriophycideae</taxon>
        <taxon>Aerosakkonematales</taxon>
        <taxon>Aerosakkonemataceae</taxon>
        <taxon>Microseira</taxon>
    </lineage>
</organism>
<evidence type="ECO:0000313" key="1">
    <source>
        <dbReference type="EMBL" id="GET39596.1"/>
    </source>
</evidence>
<evidence type="ECO:0000313" key="2">
    <source>
        <dbReference type="Proteomes" id="UP001050975"/>
    </source>
</evidence>